<sequence length="69" mass="7792">MEITLNIIDKNGSTFISTKNIKNAPVLPKIGEYIELNQPIKGFEYALVKMIAYSEVDLSPIVFAYLQQD</sequence>
<accession>A0AAX0H9V2</accession>
<reference evidence="1 2" key="1">
    <citation type="journal article" date="2016" name="Genome Biol. Evol.">
        <title>Comparative Genomics of Campylobacter fetus from Reptiles and Mammals Reveals Divergent Evolution in Host-Associated Lineages.</title>
        <authorList>
            <person name="Gilbert M.J."/>
            <person name="Miller W.G."/>
            <person name="Yee E."/>
            <person name="Zomer A.L."/>
            <person name="van der Graaf-van Bloois L."/>
            <person name="Fitzgerald C."/>
            <person name="Forbes K.J."/>
            <person name="Meric G."/>
            <person name="Sheppard S.K."/>
            <person name="Wagenaar J.A."/>
            <person name="Duim B."/>
        </authorList>
    </citation>
    <scope>NUCLEOTIDE SEQUENCE [LARGE SCALE GENOMIC DNA]</scope>
    <source>
        <strain evidence="1 2">12S02225-3</strain>
    </source>
</reference>
<protein>
    <submittedName>
        <fullName evidence="1">Uncharacterized protein</fullName>
    </submittedName>
</protein>
<dbReference type="EMBL" id="LFLK01000008">
    <property type="protein sequence ID" value="OCR90237.1"/>
    <property type="molecule type" value="Genomic_DNA"/>
</dbReference>
<evidence type="ECO:0000313" key="2">
    <source>
        <dbReference type="Proteomes" id="UP000093100"/>
    </source>
</evidence>
<gene>
    <name evidence="1" type="ORF">CFT12S02225_07670</name>
</gene>
<comment type="caution">
    <text evidence="1">The sequence shown here is derived from an EMBL/GenBank/DDBJ whole genome shotgun (WGS) entry which is preliminary data.</text>
</comment>
<evidence type="ECO:0000313" key="1">
    <source>
        <dbReference type="EMBL" id="OCR90237.1"/>
    </source>
</evidence>
<proteinExistence type="predicted"/>
<dbReference type="Proteomes" id="UP000093100">
    <property type="component" value="Unassembled WGS sequence"/>
</dbReference>
<name>A0AAX0H9V2_CAMFE</name>
<dbReference type="AlphaFoldDB" id="A0AAX0H9V2"/>
<organism evidence="1 2">
    <name type="scientific">Campylobacter fetus subsp. testudinum</name>
    <dbReference type="NCBI Taxonomy" id="1507806"/>
    <lineage>
        <taxon>Bacteria</taxon>
        <taxon>Pseudomonadati</taxon>
        <taxon>Campylobacterota</taxon>
        <taxon>Epsilonproteobacteria</taxon>
        <taxon>Campylobacterales</taxon>
        <taxon>Campylobacteraceae</taxon>
        <taxon>Campylobacter</taxon>
    </lineage>
</organism>